<sequence length="303" mass="33772">MNLARSESQDTLSTLISTSQANASDLVSVFTATSDETLLPLDKLIFGKSISGYTSLYELPIVSNFLSPGISLFKSFESFELNEAPILTIQTSVLSIFKKNSPLSQITTADKSIFCKVYFKILNNNLTCHILQFQTLPYTLILYNNGIKSCIDLLYKNTKLRISGTSSSTFGNSLISIKPLTSNSPSLIDDLQIKHSENPKNFKILQNGELFDSLIKQNKKKITELLNKERFLCGNVPLAWCIDNEGGGKVSASIKMFAVPSNSPDLDDDSMVLCCILLVLREQEIRKMRGKNQASYINQRELR</sequence>
<name>A0A1E4RLW1_9ASCO</name>
<dbReference type="Proteomes" id="UP000095085">
    <property type="component" value="Unassembled WGS sequence"/>
</dbReference>
<evidence type="ECO:0000313" key="2">
    <source>
        <dbReference type="Proteomes" id="UP000095085"/>
    </source>
</evidence>
<gene>
    <name evidence="1" type="ORF">HYPBUDRAFT_5972</name>
</gene>
<organism evidence="1 2">
    <name type="scientific">Hyphopichia burtonii NRRL Y-1933</name>
    <dbReference type="NCBI Taxonomy" id="984485"/>
    <lineage>
        <taxon>Eukaryota</taxon>
        <taxon>Fungi</taxon>
        <taxon>Dikarya</taxon>
        <taxon>Ascomycota</taxon>
        <taxon>Saccharomycotina</taxon>
        <taxon>Pichiomycetes</taxon>
        <taxon>Debaryomycetaceae</taxon>
        <taxon>Hyphopichia</taxon>
    </lineage>
</organism>
<dbReference type="OrthoDB" id="4090326at2759"/>
<keyword evidence="2" id="KW-1185">Reference proteome</keyword>
<dbReference type="GeneID" id="30998086"/>
<evidence type="ECO:0000313" key="1">
    <source>
        <dbReference type="EMBL" id="ODV68171.1"/>
    </source>
</evidence>
<accession>A0A1E4RLW1</accession>
<reference evidence="2" key="1">
    <citation type="submission" date="2016-05" db="EMBL/GenBank/DDBJ databases">
        <title>Comparative genomics of biotechnologically important yeasts.</title>
        <authorList>
            <consortium name="DOE Joint Genome Institute"/>
            <person name="Riley R."/>
            <person name="Haridas S."/>
            <person name="Wolfe K.H."/>
            <person name="Lopes M.R."/>
            <person name="Hittinger C.T."/>
            <person name="Goker M."/>
            <person name="Salamov A."/>
            <person name="Wisecaver J."/>
            <person name="Long T.M."/>
            <person name="Aerts A.L."/>
            <person name="Barry K."/>
            <person name="Choi C."/>
            <person name="Clum A."/>
            <person name="Coughlan A.Y."/>
            <person name="Deshpande S."/>
            <person name="Douglass A.P."/>
            <person name="Hanson S.J."/>
            <person name="Klenk H.-P."/>
            <person name="Labutti K."/>
            <person name="Lapidus A."/>
            <person name="Lindquist E."/>
            <person name="Lipzen A."/>
            <person name="Meier-Kolthoff J.P."/>
            <person name="Ohm R.A."/>
            <person name="Otillar R.P."/>
            <person name="Pangilinan J."/>
            <person name="Peng Y."/>
            <person name="Rokas A."/>
            <person name="Rosa C.A."/>
            <person name="Scheuner C."/>
            <person name="Sibirny A.A."/>
            <person name="Slot J.C."/>
            <person name="Stielow J.B."/>
            <person name="Sun H."/>
            <person name="Kurtzman C.P."/>
            <person name="Blackwell M."/>
            <person name="Grigoriev I.V."/>
            <person name="Jeffries T.W."/>
        </authorList>
    </citation>
    <scope>NUCLEOTIDE SEQUENCE [LARGE SCALE GENOMIC DNA]</scope>
    <source>
        <strain evidence="2">NRRL Y-1933</strain>
    </source>
</reference>
<protein>
    <submittedName>
        <fullName evidence="1">Uncharacterized protein</fullName>
    </submittedName>
</protein>
<dbReference type="RefSeq" id="XP_020077238.1">
    <property type="nucleotide sequence ID" value="XM_020223537.1"/>
</dbReference>
<dbReference type="EMBL" id="KV454540">
    <property type="protein sequence ID" value="ODV68171.1"/>
    <property type="molecule type" value="Genomic_DNA"/>
</dbReference>
<proteinExistence type="predicted"/>
<dbReference type="AlphaFoldDB" id="A0A1E4RLW1"/>